<sequence length="106" mass="11915">MEERCMGEASQLRGPSCKGRKLEEDGRSSKSKPHFAGDNGGAGDNGDVGGGRTMAARRWTQRVTRERNQTAKWRFLCASEMEDARTTRLVVEVRPVLMEVAWEEEE</sequence>
<dbReference type="AlphaFoldDB" id="A0A0S3RM65"/>
<protein>
    <submittedName>
        <fullName evidence="2">Uncharacterized protein</fullName>
    </submittedName>
</protein>
<proteinExistence type="predicted"/>
<reference evidence="2 3" key="1">
    <citation type="journal article" date="2015" name="Sci. Rep.">
        <title>The power of single molecule real-time sequencing technology in the de novo assembly of a eukaryotic genome.</title>
        <authorList>
            <person name="Sakai H."/>
            <person name="Naito K."/>
            <person name="Ogiso-Tanaka E."/>
            <person name="Takahashi Y."/>
            <person name="Iseki K."/>
            <person name="Muto C."/>
            <person name="Satou K."/>
            <person name="Teruya K."/>
            <person name="Shiroma A."/>
            <person name="Shimoji M."/>
            <person name="Hirano T."/>
            <person name="Itoh T."/>
            <person name="Kaga A."/>
            <person name="Tomooka N."/>
        </authorList>
    </citation>
    <scope>NUCLEOTIDE SEQUENCE [LARGE SCALE GENOMIC DNA]</scope>
    <source>
        <strain evidence="3">cv. Shumari</strain>
    </source>
</reference>
<dbReference type="Proteomes" id="UP000291084">
    <property type="component" value="Chromosome 3"/>
</dbReference>
<gene>
    <name evidence="2" type="primary">Vigan.03G144400</name>
    <name evidence="2" type="ORF">VIGAN_03144400</name>
</gene>
<name>A0A0S3RM65_PHAAN</name>
<feature type="region of interest" description="Disordered" evidence="1">
    <location>
        <begin position="1"/>
        <end position="63"/>
    </location>
</feature>
<accession>A0A0S3RM65</accession>
<evidence type="ECO:0000256" key="1">
    <source>
        <dbReference type="SAM" id="MobiDB-lite"/>
    </source>
</evidence>
<evidence type="ECO:0000313" key="2">
    <source>
        <dbReference type="EMBL" id="BAT81662.1"/>
    </source>
</evidence>
<evidence type="ECO:0000313" key="3">
    <source>
        <dbReference type="Proteomes" id="UP000291084"/>
    </source>
</evidence>
<keyword evidence="3" id="KW-1185">Reference proteome</keyword>
<dbReference type="EMBL" id="AP015036">
    <property type="protein sequence ID" value="BAT81662.1"/>
    <property type="molecule type" value="Genomic_DNA"/>
</dbReference>
<feature type="compositionally biased region" description="Gly residues" evidence="1">
    <location>
        <begin position="38"/>
        <end position="52"/>
    </location>
</feature>
<organism evidence="2 3">
    <name type="scientific">Vigna angularis var. angularis</name>
    <dbReference type="NCBI Taxonomy" id="157739"/>
    <lineage>
        <taxon>Eukaryota</taxon>
        <taxon>Viridiplantae</taxon>
        <taxon>Streptophyta</taxon>
        <taxon>Embryophyta</taxon>
        <taxon>Tracheophyta</taxon>
        <taxon>Spermatophyta</taxon>
        <taxon>Magnoliopsida</taxon>
        <taxon>eudicotyledons</taxon>
        <taxon>Gunneridae</taxon>
        <taxon>Pentapetalae</taxon>
        <taxon>rosids</taxon>
        <taxon>fabids</taxon>
        <taxon>Fabales</taxon>
        <taxon>Fabaceae</taxon>
        <taxon>Papilionoideae</taxon>
        <taxon>50 kb inversion clade</taxon>
        <taxon>NPAAA clade</taxon>
        <taxon>indigoferoid/millettioid clade</taxon>
        <taxon>Phaseoleae</taxon>
        <taxon>Vigna</taxon>
    </lineage>
</organism>